<gene>
    <name evidence="4" type="primary">LOC106178009</name>
</gene>
<sequence length="286" mass="32394">MTDAVQETVQNIMSASACANICESTPGCASFGFRKASQQCDLLNGTPEIVNNNVRCDVISEEDGTYSPTACALTDRLNVTGRIETASNSRDNHTFTYDGDWLIIMRRYNDDVNFNQSWTSYKHGFGDPTNQFWIGNKVIYQLTNQNNYSLQMDLLSCNGRYYYARWSLFRIGSEYQNYKVKDMLVESFNTTNTTKAVESLTNPLGASFSTYDRARNTNCPISFGGGWWFRQCAMVCLTCTYSRCQDSTIFPEDMRRLSMKFASVTGNNCDYGCLLKAATMKIRRNA</sequence>
<dbReference type="RefSeq" id="XP_013416444.1">
    <property type="nucleotide sequence ID" value="XM_013560990.1"/>
</dbReference>
<dbReference type="PROSITE" id="PS50948">
    <property type="entry name" value="PAN"/>
    <property type="match status" value="1"/>
</dbReference>
<dbReference type="InterPro" id="IPR002181">
    <property type="entry name" value="Fibrinogen_a/b/g_C_dom"/>
</dbReference>
<dbReference type="SMART" id="SM00186">
    <property type="entry name" value="FBG"/>
    <property type="match status" value="1"/>
</dbReference>
<dbReference type="AlphaFoldDB" id="A0A1S3K221"/>
<dbReference type="KEGG" id="lak:106178009"/>
<dbReference type="GeneID" id="106178009"/>
<feature type="domain" description="Fibrinogen C-terminal" evidence="2">
    <location>
        <begin position="47"/>
        <end position="232"/>
    </location>
</feature>
<dbReference type="PROSITE" id="PS51406">
    <property type="entry name" value="FIBRINOGEN_C_2"/>
    <property type="match status" value="1"/>
</dbReference>
<dbReference type="Pfam" id="PF00147">
    <property type="entry name" value="Fibrinogen_C"/>
    <property type="match status" value="1"/>
</dbReference>
<protein>
    <submittedName>
        <fullName evidence="4">Ryncolin-4-like</fullName>
    </submittedName>
</protein>
<dbReference type="InterPro" id="IPR014716">
    <property type="entry name" value="Fibrinogen_a/b/g_C_1"/>
</dbReference>
<dbReference type="InterPro" id="IPR050373">
    <property type="entry name" value="Fibrinogen_C-term_domain"/>
</dbReference>
<feature type="domain" description="Apple" evidence="1">
    <location>
        <begin position="1"/>
        <end position="71"/>
    </location>
</feature>
<dbReference type="InterPro" id="IPR003609">
    <property type="entry name" value="Pan_app"/>
</dbReference>
<dbReference type="Gene3D" id="4.10.530.10">
    <property type="entry name" value="Gamma-fibrinogen Carboxyl Terminal Fragment, domain 2"/>
    <property type="match status" value="1"/>
</dbReference>
<evidence type="ECO:0000313" key="4">
    <source>
        <dbReference type="RefSeq" id="XP_013416444.1"/>
    </source>
</evidence>
<dbReference type="SUPFAM" id="SSF57414">
    <property type="entry name" value="Hairpin loop containing domain-like"/>
    <property type="match status" value="1"/>
</dbReference>
<dbReference type="Gene3D" id="3.50.4.10">
    <property type="entry name" value="Hepatocyte Growth Factor"/>
    <property type="match status" value="1"/>
</dbReference>
<evidence type="ECO:0000259" key="2">
    <source>
        <dbReference type="PROSITE" id="PS51406"/>
    </source>
</evidence>
<accession>A0A1S3K221</accession>
<name>A0A1S3K221_LINAN</name>
<dbReference type="STRING" id="7574.A0A1S3K221"/>
<dbReference type="InterPro" id="IPR036056">
    <property type="entry name" value="Fibrinogen-like_C"/>
</dbReference>
<proteinExistence type="predicted"/>
<dbReference type="PANTHER" id="PTHR19143">
    <property type="entry name" value="FIBRINOGEN/TENASCIN/ANGIOPOEITIN"/>
    <property type="match status" value="1"/>
</dbReference>
<evidence type="ECO:0000259" key="1">
    <source>
        <dbReference type="PROSITE" id="PS50948"/>
    </source>
</evidence>
<dbReference type="Proteomes" id="UP000085678">
    <property type="component" value="Unplaced"/>
</dbReference>
<dbReference type="InParanoid" id="A0A1S3K221"/>
<dbReference type="Pfam" id="PF00024">
    <property type="entry name" value="PAN_1"/>
    <property type="match status" value="1"/>
</dbReference>
<organism evidence="3 4">
    <name type="scientific">Lingula anatina</name>
    <name type="common">Brachiopod</name>
    <name type="synonym">Lingula unguis</name>
    <dbReference type="NCBI Taxonomy" id="7574"/>
    <lineage>
        <taxon>Eukaryota</taxon>
        <taxon>Metazoa</taxon>
        <taxon>Spiralia</taxon>
        <taxon>Lophotrochozoa</taxon>
        <taxon>Brachiopoda</taxon>
        <taxon>Linguliformea</taxon>
        <taxon>Lingulata</taxon>
        <taxon>Lingulida</taxon>
        <taxon>Linguloidea</taxon>
        <taxon>Lingulidae</taxon>
        <taxon>Lingula</taxon>
    </lineage>
</organism>
<dbReference type="GO" id="GO:0005615">
    <property type="term" value="C:extracellular space"/>
    <property type="evidence" value="ECO:0007669"/>
    <property type="project" value="TreeGrafter"/>
</dbReference>
<dbReference type="SUPFAM" id="SSF56496">
    <property type="entry name" value="Fibrinogen C-terminal domain-like"/>
    <property type="match status" value="1"/>
</dbReference>
<dbReference type="PANTHER" id="PTHR19143:SF394">
    <property type="entry name" value="ANGIOPOIETIN-RELATED PROTEIN 3-LIKE"/>
    <property type="match status" value="1"/>
</dbReference>
<dbReference type="OrthoDB" id="6275059at2759"/>
<keyword evidence="3" id="KW-1185">Reference proteome</keyword>
<evidence type="ECO:0000313" key="3">
    <source>
        <dbReference type="Proteomes" id="UP000085678"/>
    </source>
</evidence>
<dbReference type="Gene3D" id="3.90.215.10">
    <property type="entry name" value="Gamma Fibrinogen, chain A, domain 1"/>
    <property type="match status" value="1"/>
</dbReference>
<reference evidence="4" key="1">
    <citation type="submission" date="2025-08" db="UniProtKB">
        <authorList>
            <consortium name="RefSeq"/>
        </authorList>
    </citation>
    <scope>IDENTIFICATION</scope>
    <source>
        <tissue evidence="4">Gonads</tissue>
    </source>
</reference>